<dbReference type="AlphaFoldDB" id="A0A1H7BD36"/>
<dbReference type="EMBL" id="FNZA01000017">
    <property type="protein sequence ID" value="SEJ75378.1"/>
    <property type="molecule type" value="Genomic_DNA"/>
</dbReference>
<protein>
    <submittedName>
        <fullName evidence="1">YbbR-like protein</fullName>
    </submittedName>
</protein>
<organism evidence="1 2">
    <name type="scientific">Deinococcus reticulitermitis</name>
    <dbReference type="NCBI Taxonomy" id="856736"/>
    <lineage>
        <taxon>Bacteria</taxon>
        <taxon>Thermotogati</taxon>
        <taxon>Deinococcota</taxon>
        <taxon>Deinococci</taxon>
        <taxon>Deinococcales</taxon>
        <taxon>Deinococcaceae</taxon>
        <taxon>Deinococcus</taxon>
    </lineage>
</organism>
<dbReference type="InterPro" id="IPR012505">
    <property type="entry name" value="YbbR"/>
</dbReference>
<dbReference type="Gene3D" id="2.170.120.30">
    <property type="match status" value="1"/>
</dbReference>
<dbReference type="FunFam" id="2.170.120.30:FF:000014">
    <property type="entry name" value="YbbR family protein"/>
    <property type="match status" value="1"/>
</dbReference>
<dbReference type="Pfam" id="PF07949">
    <property type="entry name" value="YbbR"/>
    <property type="match status" value="1"/>
</dbReference>
<evidence type="ECO:0000313" key="2">
    <source>
        <dbReference type="Proteomes" id="UP000199223"/>
    </source>
</evidence>
<sequence length="320" mass="34811">MSLVELLWSRLEPWFSPRYAWRRIRHNLLPKLLSLGVAALLWLISTGDERARIEQSYDVPITVRDTTGGSERRAVSGLNPPTVRVTLSGRPERLRELRGANIEAVLDVTGVPQGSFNRPVTVQPPADTALARQTPERAEGFVDTELSRTLPVTISVATPSENSLPRYTVSPTDAEISGPARVLTRAARVVSSPPSLSPGEQRETPLIALDAGGTPLSDVRVRPSSVTVRRVDTGEVPIKALRVVLDDPPPNLKVTALSVQPQSVRVVAAPELLARLREIEGRVNYRPGTYTAPVSLRVPPGAQALETVSVRLTVEPLRAE</sequence>
<reference evidence="2" key="1">
    <citation type="submission" date="2016-10" db="EMBL/GenBank/DDBJ databases">
        <authorList>
            <person name="Varghese N."/>
            <person name="Submissions S."/>
        </authorList>
    </citation>
    <scope>NUCLEOTIDE SEQUENCE [LARGE SCALE GENOMIC DNA]</scope>
    <source>
        <strain evidence="2">CGMCC 1.10218</strain>
    </source>
</reference>
<keyword evidence="2" id="KW-1185">Reference proteome</keyword>
<dbReference type="RefSeq" id="WP_245745503.1">
    <property type="nucleotide sequence ID" value="NZ_FNZA01000017.1"/>
</dbReference>
<gene>
    <name evidence="1" type="ORF">SAMN04488058_11744</name>
</gene>
<name>A0A1H7BD36_9DEIO</name>
<evidence type="ECO:0000313" key="1">
    <source>
        <dbReference type="EMBL" id="SEJ75378.1"/>
    </source>
</evidence>
<dbReference type="PANTHER" id="PTHR37804:SF1">
    <property type="entry name" value="CDAA REGULATORY PROTEIN CDAR"/>
    <property type="match status" value="1"/>
</dbReference>
<dbReference type="InterPro" id="IPR053154">
    <property type="entry name" value="c-di-AMP_regulator"/>
</dbReference>
<dbReference type="Proteomes" id="UP000199223">
    <property type="component" value="Unassembled WGS sequence"/>
</dbReference>
<dbReference type="STRING" id="856736.SAMN04488058_11744"/>
<accession>A0A1H7BD36</accession>
<dbReference type="PANTHER" id="PTHR37804">
    <property type="entry name" value="CDAA REGULATORY PROTEIN CDAR"/>
    <property type="match status" value="1"/>
</dbReference>
<proteinExistence type="predicted"/>